<reference evidence="2" key="1">
    <citation type="submission" date="2018-05" db="EMBL/GenBank/DDBJ databases">
        <authorList>
            <person name="Lanie J.A."/>
            <person name="Ng W.-L."/>
            <person name="Kazmierczak K.M."/>
            <person name="Andrzejewski T.M."/>
            <person name="Davidsen T.M."/>
            <person name="Wayne K.J."/>
            <person name="Tettelin H."/>
            <person name="Glass J.I."/>
            <person name="Rusch D."/>
            <person name="Podicherti R."/>
            <person name="Tsui H.-C.T."/>
            <person name="Winkler M.E."/>
        </authorList>
    </citation>
    <scope>NUCLEOTIDE SEQUENCE</scope>
</reference>
<evidence type="ECO:0000256" key="1">
    <source>
        <dbReference type="SAM" id="MobiDB-lite"/>
    </source>
</evidence>
<gene>
    <name evidence="2" type="ORF">METZ01_LOCUS415735</name>
</gene>
<feature type="region of interest" description="Disordered" evidence="1">
    <location>
        <begin position="1"/>
        <end position="31"/>
    </location>
</feature>
<evidence type="ECO:0000313" key="2">
    <source>
        <dbReference type="EMBL" id="SVD62881.1"/>
    </source>
</evidence>
<name>A0A382WY08_9ZZZZ</name>
<feature type="non-terminal residue" evidence="2">
    <location>
        <position position="1"/>
    </location>
</feature>
<proteinExistence type="predicted"/>
<accession>A0A382WY08</accession>
<sequence>RPGKAAKQRRVDAKTRRGRTKQLRGGYRGED</sequence>
<protein>
    <submittedName>
        <fullName evidence="2">Uncharacterized protein</fullName>
    </submittedName>
</protein>
<dbReference type="EMBL" id="UINC01162883">
    <property type="protein sequence ID" value="SVD62881.1"/>
    <property type="molecule type" value="Genomic_DNA"/>
</dbReference>
<dbReference type="AlphaFoldDB" id="A0A382WY08"/>
<organism evidence="2">
    <name type="scientific">marine metagenome</name>
    <dbReference type="NCBI Taxonomy" id="408172"/>
    <lineage>
        <taxon>unclassified sequences</taxon>
        <taxon>metagenomes</taxon>
        <taxon>ecological metagenomes</taxon>
    </lineage>
</organism>